<gene>
    <name evidence="1" type="ORF">SNEC2469_LOCUS34520</name>
</gene>
<dbReference type="EMBL" id="CAJNJA010095663">
    <property type="protein sequence ID" value="CAE7942082.1"/>
    <property type="molecule type" value="Genomic_DNA"/>
</dbReference>
<sequence>MASFWEVVGGADKGGILVREGQSLKSSELPGRLSTGAVLGELERAGERLRYCLLKGTGPAEGWISLKVAGKDLVRHLVPPSKAFPAPTSRCFGKDGKMKMLYLHGGGVSKTATRCTTASLFRA</sequence>
<accession>A0A813CG51</accession>
<evidence type="ECO:0000313" key="2">
    <source>
        <dbReference type="Proteomes" id="UP000601435"/>
    </source>
</evidence>
<evidence type="ECO:0000313" key="1">
    <source>
        <dbReference type="EMBL" id="CAE7942082.1"/>
    </source>
</evidence>
<organism evidence="1 2">
    <name type="scientific">Symbiodinium necroappetens</name>
    <dbReference type="NCBI Taxonomy" id="1628268"/>
    <lineage>
        <taxon>Eukaryota</taxon>
        <taxon>Sar</taxon>
        <taxon>Alveolata</taxon>
        <taxon>Dinophyceae</taxon>
        <taxon>Suessiales</taxon>
        <taxon>Symbiodiniaceae</taxon>
        <taxon>Symbiodinium</taxon>
    </lineage>
</organism>
<dbReference type="OrthoDB" id="429803at2759"/>
<dbReference type="Proteomes" id="UP000601435">
    <property type="component" value="Unassembled WGS sequence"/>
</dbReference>
<dbReference type="AlphaFoldDB" id="A0A813CG51"/>
<keyword evidence="2" id="KW-1185">Reference proteome</keyword>
<proteinExistence type="predicted"/>
<protein>
    <submittedName>
        <fullName evidence="1">Uncharacterized protein</fullName>
    </submittedName>
</protein>
<reference evidence="1" key="1">
    <citation type="submission" date="2021-02" db="EMBL/GenBank/DDBJ databases">
        <authorList>
            <person name="Dougan E. K."/>
            <person name="Rhodes N."/>
            <person name="Thang M."/>
            <person name="Chan C."/>
        </authorList>
    </citation>
    <scope>NUCLEOTIDE SEQUENCE</scope>
</reference>
<name>A0A813CG51_9DINO</name>
<comment type="caution">
    <text evidence="1">The sequence shown here is derived from an EMBL/GenBank/DDBJ whole genome shotgun (WGS) entry which is preliminary data.</text>
</comment>